<gene>
    <name evidence="1" type="ORF">ACFOEB_12605</name>
</gene>
<dbReference type="Proteomes" id="UP001595548">
    <property type="component" value="Unassembled WGS sequence"/>
</dbReference>
<dbReference type="EMBL" id="JBHRTL010000024">
    <property type="protein sequence ID" value="MFC3156042.1"/>
    <property type="molecule type" value="Genomic_DNA"/>
</dbReference>
<protein>
    <submittedName>
        <fullName evidence="1">YdeI/OmpD-associated family protein</fullName>
    </submittedName>
</protein>
<dbReference type="InterPro" id="IPR015018">
    <property type="entry name" value="DUF1905"/>
</dbReference>
<accession>A0ABV7HX84</accession>
<reference evidence="2" key="1">
    <citation type="journal article" date="2019" name="Int. J. Syst. Evol. Microbiol.">
        <title>The Global Catalogue of Microorganisms (GCM) 10K type strain sequencing project: providing services to taxonomists for standard genome sequencing and annotation.</title>
        <authorList>
            <consortium name="The Broad Institute Genomics Platform"/>
            <consortium name="The Broad Institute Genome Sequencing Center for Infectious Disease"/>
            <person name="Wu L."/>
            <person name="Ma J."/>
        </authorList>
    </citation>
    <scope>NUCLEOTIDE SEQUENCE [LARGE SCALE GENOMIC DNA]</scope>
    <source>
        <strain evidence="2">KCTC 52141</strain>
    </source>
</reference>
<keyword evidence="2" id="KW-1185">Reference proteome</keyword>
<proteinExistence type="predicted"/>
<dbReference type="SUPFAM" id="SSF141694">
    <property type="entry name" value="AF2212/PG0164-like"/>
    <property type="match status" value="1"/>
</dbReference>
<sequence>MTTTKKISQFSALLHRPKKMGEHGLWGFIILPHEVSDTLPRRGRTTVEGQINRQPFTVLLEPDGQKSHWLRIDEKLMQASGVNFGDLVELTLAPVAVEPEPSVPQDVQQALDALPEALAVWSATTALARVDWIHWVESAKQAKTRAKRIDDACDMLASGKKRVCCFDSSGFYSKALQAPEATD</sequence>
<dbReference type="Pfam" id="PF08922">
    <property type="entry name" value="DUF1905"/>
    <property type="match status" value="1"/>
</dbReference>
<dbReference type="Pfam" id="PF13376">
    <property type="entry name" value="OmdA"/>
    <property type="match status" value="1"/>
</dbReference>
<evidence type="ECO:0000313" key="2">
    <source>
        <dbReference type="Proteomes" id="UP001595548"/>
    </source>
</evidence>
<dbReference type="InterPro" id="IPR037079">
    <property type="entry name" value="AF2212/PG0164-like_sf"/>
</dbReference>
<name>A0ABV7HX84_9GAMM</name>
<organism evidence="1 2">
    <name type="scientific">Gilvimarinus japonicus</name>
    <dbReference type="NCBI Taxonomy" id="1796469"/>
    <lineage>
        <taxon>Bacteria</taxon>
        <taxon>Pseudomonadati</taxon>
        <taxon>Pseudomonadota</taxon>
        <taxon>Gammaproteobacteria</taxon>
        <taxon>Cellvibrionales</taxon>
        <taxon>Cellvibrionaceae</taxon>
        <taxon>Gilvimarinus</taxon>
    </lineage>
</organism>
<comment type="caution">
    <text evidence="1">The sequence shown here is derived from an EMBL/GenBank/DDBJ whole genome shotgun (WGS) entry which is preliminary data.</text>
</comment>
<dbReference type="RefSeq" id="WP_382417118.1">
    <property type="nucleotide sequence ID" value="NZ_AP031500.1"/>
</dbReference>
<dbReference type="Gene3D" id="2.40.30.100">
    <property type="entry name" value="AF2212/PG0164-like"/>
    <property type="match status" value="1"/>
</dbReference>
<evidence type="ECO:0000313" key="1">
    <source>
        <dbReference type="EMBL" id="MFC3156042.1"/>
    </source>
</evidence>